<dbReference type="EMBL" id="CP129971">
    <property type="protein sequence ID" value="WKK76232.2"/>
    <property type="molecule type" value="Genomic_DNA"/>
</dbReference>
<dbReference type="InterPro" id="IPR001107">
    <property type="entry name" value="Band_7"/>
</dbReference>
<evidence type="ECO:0000313" key="5">
    <source>
        <dbReference type="Proteomes" id="UP001230496"/>
    </source>
</evidence>
<keyword evidence="2" id="KW-0175">Coiled coil</keyword>
<feature type="domain" description="Band 7" evidence="3">
    <location>
        <begin position="15"/>
        <end position="187"/>
    </location>
</feature>
<reference evidence="4 5" key="1">
    <citation type="submission" date="2023-08" db="EMBL/GenBank/DDBJ databases">
        <title>Comparative genomics and taxonomic characterization of three novel marine species of genus Marivirga.</title>
        <authorList>
            <person name="Muhammad N."/>
            <person name="Kim S.-G."/>
        </authorList>
    </citation>
    <scope>NUCLEOTIDE SEQUENCE [LARGE SCALE GENOMIC DNA]</scope>
    <source>
        <strain evidence="4 5">BDSF4-3</strain>
    </source>
</reference>
<dbReference type="InterPro" id="IPR036013">
    <property type="entry name" value="Band_7/SPFH_dom_sf"/>
</dbReference>
<evidence type="ECO:0000256" key="2">
    <source>
        <dbReference type="SAM" id="Coils"/>
    </source>
</evidence>
<comment type="subcellular location">
    <subcellularLocation>
        <location evidence="1">Membrane</location>
        <topology evidence="1">Single-pass membrane protein</topology>
    </subcellularLocation>
</comment>
<evidence type="ECO:0000313" key="4">
    <source>
        <dbReference type="EMBL" id="WKK76232.2"/>
    </source>
</evidence>
<dbReference type="Gene3D" id="3.30.479.30">
    <property type="entry name" value="Band 7 domain"/>
    <property type="match status" value="1"/>
</dbReference>
<dbReference type="KEGG" id="msaa:QYS49_02250"/>
<protein>
    <submittedName>
        <fullName evidence="4">SPFH domain-containing protein</fullName>
    </submittedName>
</protein>
<keyword evidence="5" id="KW-1185">Reference proteome</keyword>
<dbReference type="Pfam" id="PF01145">
    <property type="entry name" value="Band_7"/>
    <property type="match status" value="1"/>
</dbReference>
<sequence>MFGINYIKFDSMTYVIQYKNGEIAREGKGLSFFYFSPNSSIASIPTGSNDINFIFTETTSDFQEVSIQGNITYKIEKPRQLAELLDYTVDSNGNYKKNDFEKLNERLINEAQTATSSFIREMDLVDSINSSKELSSEIYQNLKDSNAISQLGVVPLKINILSIKATPETQKALESKAREELLKRADLAIYERRNFSVEQERMIKQSELNTEIAIVEKEKEIAEKQMERDVAEAENDRKIREMKVRADFSVESKRQELIDIQVSNEKKSAESQGYAVEAMIKPYRDLDWRVLSALNQQSGDARNNIALAFRELAENAGKIGTLNISPDLFDMLLKQEKGKR</sequence>
<proteinExistence type="predicted"/>
<name>A0AA49GAN5_9BACT</name>
<dbReference type="Proteomes" id="UP001230496">
    <property type="component" value="Chromosome"/>
</dbReference>
<evidence type="ECO:0000259" key="3">
    <source>
        <dbReference type="Pfam" id="PF01145"/>
    </source>
</evidence>
<dbReference type="AlphaFoldDB" id="A0AA49GAN5"/>
<feature type="coiled-coil region" evidence="2">
    <location>
        <begin position="205"/>
        <end position="241"/>
    </location>
</feature>
<organism evidence="4 5">
    <name type="scientific">Marivirga salinarum</name>
    <dbReference type="NCBI Taxonomy" id="3059078"/>
    <lineage>
        <taxon>Bacteria</taxon>
        <taxon>Pseudomonadati</taxon>
        <taxon>Bacteroidota</taxon>
        <taxon>Cytophagia</taxon>
        <taxon>Cytophagales</taxon>
        <taxon>Marivirgaceae</taxon>
        <taxon>Marivirga</taxon>
    </lineage>
</organism>
<dbReference type="RefSeq" id="WP_308350627.1">
    <property type="nucleotide sequence ID" value="NZ_CP129971.1"/>
</dbReference>
<accession>A0AA49GAN5</accession>
<evidence type="ECO:0000256" key="1">
    <source>
        <dbReference type="ARBA" id="ARBA00004167"/>
    </source>
</evidence>
<gene>
    <name evidence="4" type="ORF">QYS49_02250</name>
</gene>
<dbReference type="GO" id="GO:0016020">
    <property type="term" value="C:membrane"/>
    <property type="evidence" value="ECO:0007669"/>
    <property type="project" value="UniProtKB-SubCell"/>
</dbReference>
<dbReference type="SUPFAM" id="SSF117892">
    <property type="entry name" value="Band 7/SPFH domain"/>
    <property type="match status" value="1"/>
</dbReference>